<protein>
    <submittedName>
        <fullName evidence="3">DUF4339 domain-containing protein</fullName>
    </submittedName>
</protein>
<keyword evidence="4" id="KW-1185">Reference proteome</keyword>
<feature type="transmembrane region" description="Helical" evidence="1">
    <location>
        <begin position="151"/>
        <end position="176"/>
    </location>
</feature>
<sequence length="258" mass="28059">MTENSASQEILWYYEQSGQHKGPVSTADIQTLALNGTVSASTLIWRSGWGAWAPMDRSELRVLLSDASAVLPAKDDPASKTWHYEQSGQRKGPVTQAEMHVMIEGGVITHGSLVWSAGMPAWTPVEATELSLQLLHDASPPLPGDAINNSVVWLLALSPVLIELLRYVIALIATGGNEARADRLVSQNAFWVVGPVVSIALSYWDVSVLKKAGVNTQLLGQAWLVPVYLFKRSKALTQRPAYAWVWIGLFVLSLFAGA</sequence>
<gene>
    <name evidence="3" type="ORF">PRZ01_18205</name>
</gene>
<dbReference type="RefSeq" id="WP_273598267.1">
    <property type="nucleotide sequence ID" value="NZ_JAQQXS010000021.1"/>
</dbReference>
<name>A0ABT5KW05_9BURK</name>
<evidence type="ECO:0000256" key="1">
    <source>
        <dbReference type="SAM" id="Phobius"/>
    </source>
</evidence>
<keyword evidence="1" id="KW-0812">Transmembrane</keyword>
<dbReference type="Proteomes" id="UP001219862">
    <property type="component" value="Unassembled WGS sequence"/>
</dbReference>
<feature type="domain" description="GYF" evidence="2">
    <location>
        <begin position="82"/>
        <end position="126"/>
    </location>
</feature>
<keyword evidence="1" id="KW-0472">Membrane</keyword>
<proteinExistence type="predicted"/>
<dbReference type="InterPro" id="IPR025640">
    <property type="entry name" value="GYF_2"/>
</dbReference>
<feature type="domain" description="GYF" evidence="2">
    <location>
        <begin position="12"/>
        <end position="56"/>
    </location>
</feature>
<evidence type="ECO:0000313" key="4">
    <source>
        <dbReference type="Proteomes" id="UP001219862"/>
    </source>
</evidence>
<comment type="caution">
    <text evidence="3">The sequence shown here is derived from an EMBL/GenBank/DDBJ whole genome shotgun (WGS) entry which is preliminary data.</text>
</comment>
<organism evidence="3 4">
    <name type="scientific">Roseateles koreensis</name>
    <dbReference type="NCBI Taxonomy" id="2987526"/>
    <lineage>
        <taxon>Bacteria</taxon>
        <taxon>Pseudomonadati</taxon>
        <taxon>Pseudomonadota</taxon>
        <taxon>Betaproteobacteria</taxon>
        <taxon>Burkholderiales</taxon>
        <taxon>Sphaerotilaceae</taxon>
        <taxon>Roseateles</taxon>
    </lineage>
</organism>
<evidence type="ECO:0000259" key="2">
    <source>
        <dbReference type="Pfam" id="PF14237"/>
    </source>
</evidence>
<feature type="transmembrane region" description="Helical" evidence="1">
    <location>
        <begin position="188"/>
        <end position="206"/>
    </location>
</feature>
<keyword evidence="1" id="KW-1133">Transmembrane helix</keyword>
<dbReference type="EMBL" id="JAQQXS010000021">
    <property type="protein sequence ID" value="MDC8787128.1"/>
    <property type="molecule type" value="Genomic_DNA"/>
</dbReference>
<reference evidence="3 4" key="1">
    <citation type="submission" date="2022-10" db="EMBL/GenBank/DDBJ databases">
        <title>paucibacter sp. hw8 Genome sequencing.</title>
        <authorList>
            <person name="Park S."/>
        </authorList>
    </citation>
    <scope>NUCLEOTIDE SEQUENCE [LARGE SCALE GENOMIC DNA]</scope>
    <source>
        <strain evidence="4">hw8</strain>
    </source>
</reference>
<evidence type="ECO:0000313" key="3">
    <source>
        <dbReference type="EMBL" id="MDC8787128.1"/>
    </source>
</evidence>
<dbReference type="Pfam" id="PF14237">
    <property type="entry name" value="GYF_2"/>
    <property type="match status" value="2"/>
</dbReference>
<feature type="transmembrane region" description="Helical" evidence="1">
    <location>
        <begin position="241"/>
        <end position="257"/>
    </location>
</feature>
<accession>A0ABT5KW05</accession>